<dbReference type="Proteomes" id="UP001208570">
    <property type="component" value="Unassembled WGS sequence"/>
</dbReference>
<feature type="domain" description="Mon2 C-terminal" evidence="1">
    <location>
        <begin position="1"/>
        <end position="272"/>
    </location>
</feature>
<name>A0AAD9JYK4_9ANNE</name>
<sequence length="283" mass="31941">MKYGCPSQSSWMLAINSLLTVLNIGLPIARKQEIAFHSMWIELGRTLEEFLFSQHPAPATLSVEDYQRDEAIDCQVIQLIRNEILPYAKCMPREFIVCVMNILNRGSIHSATSAFIDTKDTEPEENCVDYTESSHKLREEFAKMCFETLLQFSFITKQDGKGEEGSITKLAVSSLLQRCKEVLTKYIEDERLSGRCPLPRPRMTEMSFVLKAIMTLLVTLKKTSPAQVDKAIWTQVIDLYPALVSCTTSTSPQVCTALRDALQEYSQLLTPPGQKTGTRNDSL</sequence>
<keyword evidence="3" id="KW-1185">Reference proteome</keyword>
<reference evidence="2" key="1">
    <citation type="journal article" date="2023" name="Mol. Biol. Evol.">
        <title>Third-Generation Sequencing Reveals the Adaptive Role of the Epigenome in Three Deep-Sea Polychaetes.</title>
        <authorList>
            <person name="Perez M."/>
            <person name="Aroh O."/>
            <person name="Sun Y."/>
            <person name="Lan Y."/>
            <person name="Juniper S.K."/>
            <person name="Young C.R."/>
            <person name="Angers B."/>
            <person name="Qian P.Y."/>
        </authorList>
    </citation>
    <scope>NUCLEOTIDE SEQUENCE</scope>
    <source>
        <strain evidence="2">P08H-3</strain>
    </source>
</reference>
<accession>A0AAD9JYK4</accession>
<evidence type="ECO:0000259" key="1">
    <source>
        <dbReference type="Pfam" id="PF16206"/>
    </source>
</evidence>
<protein>
    <recommendedName>
        <fullName evidence="1">Mon2 C-terminal domain-containing protein</fullName>
    </recommendedName>
</protein>
<dbReference type="AlphaFoldDB" id="A0AAD9JYK4"/>
<dbReference type="InterPro" id="IPR032817">
    <property type="entry name" value="Mon2_C"/>
</dbReference>
<dbReference type="Pfam" id="PF16206">
    <property type="entry name" value="Mon2_C"/>
    <property type="match status" value="1"/>
</dbReference>
<comment type="caution">
    <text evidence="2">The sequence shown here is derived from an EMBL/GenBank/DDBJ whole genome shotgun (WGS) entry which is preliminary data.</text>
</comment>
<organism evidence="2 3">
    <name type="scientific">Paralvinella palmiformis</name>
    <dbReference type="NCBI Taxonomy" id="53620"/>
    <lineage>
        <taxon>Eukaryota</taxon>
        <taxon>Metazoa</taxon>
        <taxon>Spiralia</taxon>
        <taxon>Lophotrochozoa</taxon>
        <taxon>Annelida</taxon>
        <taxon>Polychaeta</taxon>
        <taxon>Sedentaria</taxon>
        <taxon>Canalipalpata</taxon>
        <taxon>Terebellida</taxon>
        <taxon>Terebelliformia</taxon>
        <taxon>Alvinellidae</taxon>
        <taxon>Paralvinella</taxon>
    </lineage>
</organism>
<proteinExistence type="predicted"/>
<evidence type="ECO:0000313" key="3">
    <source>
        <dbReference type="Proteomes" id="UP001208570"/>
    </source>
</evidence>
<evidence type="ECO:0000313" key="2">
    <source>
        <dbReference type="EMBL" id="KAK2161316.1"/>
    </source>
</evidence>
<dbReference type="EMBL" id="JAODUP010000119">
    <property type="protein sequence ID" value="KAK2161316.1"/>
    <property type="molecule type" value="Genomic_DNA"/>
</dbReference>
<gene>
    <name evidence="2" type="ORF">LSH36_119g13030</name>
</gene>